<dbReference type="Proteomes" id="UP000521872">
    <property type="component" value="Unassembled WGS sequence"/>
</dbReference>
<dbReference type="Gene3D" id="3.50.50.60">
    <property type="entry name" value="FAD/NAD(P)-binding domain"/>
    <property type="match status" value="1"/>
</dbReference>
<protein>
    <recommendedName>
        <fullName evidence="4">FAD-binding domain-containing protein</fullName>
    </recommendedName>
</protein>
<evidence type="ECO:0000313" key="5">
    <source>
        <dbReference type="EMBL" id="KAF4618308.1"/>
    </source>
</evidence>
<keyword evidence="2" id="KW-0274">FAD</keyword>
<dbReference type="SUPFAM" id="SSF51905">
    <property type="entry name" value="FAD/NAD(P)-binding domain"/>
    <property type="match status" value="1"/>
</dbReference>
<dbReference type="GO" id="GO:0016491">
    <property type="term" value="F:oxidoreductase activity"/>
    <property type="evidence" value="ECO:0007669"/>
    <property type="project" value="UniProtKB-KW"/>
</dbReference>
<dbReference type="InterPro" id="IPR036188">
    <property type="entry name" value="FAD/NAD-bd_sf"/>
</dbReference>
<dbReference type="PANTHER" id="PTHR46720:SF3">
    <property type="entry name" value="FAD-BINDING DOMAIN-CONTAINING PROTEIN-RELATED"/>
    <property type="match status" value="1"/>
</dbReference>
<keyword evidence="6" id="KW-1185">Reference proteome</keyword>
<dbReference type="PRINTS" id="PR00420">
    <property type="entry name" value="RNGMNOXGNASE"/>
</dbReference>
<proteinExistence type="predicted"/>
<dbReference type="PANTHER" id="PTHR46720">
    <property type="entry name" value="HYDROXYLASE, PUTATIVE (AFU_ORTHOLOGUE AFUA_3G01460)-RELATED"/>
    <property type="match status" value="1"/>
</dbReference>
<name>A0A8H4QW56_9AGAR</name>
<dbReference type="GO" id="GO:0044550">
    <property type="term" value="P:secondary metabolite biosynthetic process"/>
    <property type="evidence" value="ECO:0007669"/>
    <property type="project" value="TreeGrafter"/>
</dbReference>
<evidence type="ECO:0000259" key="4">
    <source>
        <dbReference type="Pfam" id="PF01494"/>
    </source>
</evidence>
<keyword evidence="3" id="KW-0560">Oxidoreductase</keyword>
<organism evidence="5 6">
    <name type="scientific">Agrocybe pediades</name>
    <dbReference type="NCBI Taxonomy" id="84607"/>
    <lineage>
        <taxon>Eukaryota</taxon>
        <taxon>Fungi</taxon>
        <taxon>Dikarya</taxon>
        <taxon>Basidiomycota</taxon>
        <taxon>Agaricomycotina</taxon>
        <taxon>Agaricomycetes</taxon>
        <taxon>Agaricomycetidae</taxon>
        <taxon>Agaricales</taxon>
        <taxon>Agaricineae</taxon>
        <taxon>Strophariaceae</taxon>
        <taxon>Agrocybe</taxon>
    </lineage>
</organism>
<accession>A0A8H4QW56</accession>
<keyword evidence="1" id="KW-0285">Flavoprotein</keyword>
<dbReference type="Pfam" id="PF01494">
    <property type="entry name" value="FAD_binding_3"/>
    <property type="match status" value="1"/>
</dbReference>
<dbReference type="AlphaFoldDB" id="A0A8H4QW56"/>
<dbReference type="InterPro" id="IPR051104">
    <property type="entry name" value="FAD_monoxygenase"/>
</dbReference>
<feature type="domain" description="FAD-binding" evidence="4">
    <location>
        <begin position="8"/>
        <end position="369"/>
    </location>
</feature>
<gene>
    <name evidence="5" type="ORF">D9613_011544</name>
</gene>
<reference evidence="5 6" key="1">
    <citation type="submission" date="2019-12" db="EMBL/GenBank/DDBJ databases">
        <authorList>
            <person name="Floudas D."/>
            <person name="Bentzer J."/>
            <person name="Ahren D."/>
            <person name="Johansson T."/>
            <person name="Persson P."/>
            <person name="Tunlid A."/>
        </authorList>
    </citation>
    <scope>NUCLEOTIDE SEQUENCE [LARGE SCALE GENOMIC DNA]</scope>
    <source>
        <strain evidence="5 6">CBS 102.39</strain>
    </source>
</reference>
<dbReference type="EMBL" id="JAACJL010000018">
    <property type="protein sequence ID" value="KAF4618308.1"/>
    <property type="molecule type" value="Genomic_DNA"/>
</dbReference>
<evidence type="ECO:0000256" key="1">
    <source>
        <dbReference type="ARBA" id="ARBA00022630"/>
    </source>
</evidence>
<evidence type="ECO:0000256" key="3">
    <source>
        <dbReference type="ARBA" id="ARBA00023002"/>
    </source>
</evidence>
<evidence type="ECO:0000256" key="2">
    <source>
        <dbReference type="ARBA" id="ARBA00022827"/>
    </source>
</evidence>
<dbReference type="InterPro" id="IPR002938">
    <property type="entry name" value="FAD-bd"/>
</dbReference>
<dbReference type="SUPFAM" id="SSF54373">
    <property type="entry name" value="FAD-linked reductases, C-terminal domain"/>
    <property type="match status" value="1"/>
</dbReference>
<comment type="caution">
    <text evidence="5">The sequence shown here is derived from an EMBL/GenBank/DDBJ whole genome shotgun (WGS) entry which is preliminary data.</text>
</comment>
<dbReference type="GO" id="GO:0071949">
    <property type="term" value="F:FAD binding"/>
    <property type="evidence" value="ECO:0007669"/>
    <property type="project" value="InterPro"/>
</dbReference>
<evidence type="ECO:0000313" key="6">
    <source>
        <dbReference type="Proteomes" id="UP000521872"/>
    </source>
</evidence>
<sequence length="434" mass="47802">MEPVKKLRIAIVGGGIGGLALAVTLKKLGVEEKITLNVYESAAKLTQVGAGVTMWPRAWEIMKNLGMEEQLIAKLSPGQEQPTMDKQRFYFSIRKSNQKEGLPIVDVVGPGGAASFHRADIQSILLHHASPTLQYHLSHRLTRYLESKDGLILEFSNGVTAVCDLLIGADGINSAVRKTLLAEGKNWTDEEIDRNARPIWTGIHCYRCLVDADLVRRESPESKCLNTVTNFCGKNRTLVVYPISQGQQINVAALVLNPEKKGAYVDGPVVQQSKREEVIEHYQGWEKDVDVLLKYVKPLESYRSQSGRALLLGDAAHATTPDFANGAGLAIESAYILGHIIAKVLEKNLAHDESATRISKVYDEIRRPFCNTAAAASRTLGEMHNFTAPDFEQYVDGVEMPADKVSELGALIQGRWDWVSASVMPDLERALGMI</sequence>